<reference evidence="5" key="1">
    <citation type="journal article" date="2023" name="Science">
        <title>Genome structures resolve the early diversification of teleost fishes.</title>
        <authorList>
            <person name="Parey E."/>
            <person name="Louis A."/>
            <person name="Montfort J."/>
            <person name="Bouchez O."/>
            <person name="Roques C."/>
            <person name="Iampietro C."/>
            <person name="Lluch J."/>
            <person name="Castinel A."/>
            <person name="Donnadieu C."/>
            <person name="Desvignes T."/>
            <person name="Floi Bucao C."/>
            <person name="Jouanno E."/>
            <person name="Wen M."/>
            <person name="Mejri S."/>
            <person name="Dirks R."/>
            <person name="Jansen H."/>
            <person name="Henkel C."/>
            <person name="Chen W.J."/>
            <person name="Zahm M."/>
            <person name="Cabau C."/>
            <person name="Klopp C."/>
            <person name="Thompson A.W."/>
            <person name="Robinson-Rechavi M."/>
            <person name="Braasch I."/>
            <person name="Lecointre G."/>
            <person name="Bobe J."/>
            <person name="Postlethwait J.H."/>
            <person name="Berthelot C."/>
            <person name="Roest Crollius H."/>
            <person name="Guiguen Y."/>
        </authorList>
    </citation>
    <scope>NUCLEOTIDE SEQUENCE</scope>
    <source>
        <strain evidence="5">WJC10195</strain>
    </source>
</reference>
<dbReference type="GO" id="GO:0003676">
    <property type="term" value="F:nucleic acid binding"/>
    <property type="evidence" value="ECO:0007669"/>
    <property type="project" value="InterPro"/>
</dbReference>
<sequence length="356" mass="39134">MATSQVNQTLFENFGVKHRITSAYHPQTNGLDERTDQTLKRAIGKILDGHQERWEDKLKEIVFAHNSCASTRYSPYRLMYGREPWLLSEIMGDLPEVEVADPDAGDVEKYIQARAEKDGETFDKEEDALEESDVVITGVQPGKACAALMNRRVEDFRAMVLGQHTWLDDKVIDHAHALLKAQHANIGGLHATTSLALLSTIPTPAQGFVQILNVSANHWVTVSNIGCKVGTVNVFDSLGQHKTEDFIAQVTCLLAFPGKSVQLQWPDVQQQAGVSDCGLFAIANSLTLCRGEDPSMVDYHQAAMRTHLFASFQAGILTPFPSTARGPTAKAVHAIEVDVHCLCRRTIRFGIMVGGG</sequence>
<dbReference type="GO" id="GO:0008234">
    <property type="term" value="F:cysteine-type peptidase activity"/>
    <property type="evidence" value="ECO:0007669"/>
    <property type="project" value="InterPro"/>
</dbReference>
<keyword evidence="6" id="KW-1185">Reference proteome</keyword>
<dbReference type="InterPro" id="IPR001584">
    <property type="entry name" value="Integrase_cat-core"/>
</dbReference>
<feature type="domain" description="Integrase catalytic" evidence="4">
    <location>
        <begin position="1"/>
        <end position="83"/>
    </location>
</feature>
<name>A0A9Q1ID87_SYNKA</name>
<protein>
    <recommendedName>
        <fullName evidence="4">Integrase catalytic domain-containing protein</fullName>
    </recommendedName>
</protein>
<evidence type="ECO:0000256" key="1">
    <source>
        <dbReference type="ARBA" id="ARBA00005234"/>
    </source>
</evidence>
<dbReference type="GO" id="GO:0006508">
    <property type="term" value="P:proteolysis"/>
    <property type="evidence" value="ECO:0007669"/>
    <property type="project" value="UniProtKB-KW"/>
</dbReference>
<dbReference type="GO" id="GO:0015074">
    <property type="term" value="P:DNA integration"/>
    <property type="evidence" value="ECO:0007669"/>
    <property type="project" value="InterPro"/>
</dbReference>
<dbReference type="PANTHER" id="PTHR34718:SF2">
    <property type="entry name" value="PHD-TYPE DOMAIN-CONTAINING PROTEIN"/>
    <property type="match status" value="1"/>
</dbReference>
<evidence type="ECO:0000313" key="5">
    <source>
        <dbReference type="EMBL" id="KAJ8335356.1"/>
    </source>
</evidence>
<dbReference type="PROSITE" id="PS50994">
    <property type="entry name" value="INTEGRASE"/>
    <property type="match status" value="1"/>
</dbReference>
<organism evidence="5 6">
    <name type="scientific">Synaphobranchus kaupii</name>
    <name type="common">Kaup's arrowtooth eel</name>
    <dbReference type="NCBI Taxonomy" id="118154"/>
    <lineage>
        <taxon>Eukaryota</taxon>
        <taxon>Metazoa</taxon>
        <taxon>Chordata</taxon>
        <taxon>Craniata</taxon>
        <taxon>Vertebrata</taxon>
        <taxon>Euteleostomi</taxon>
        <taxon>Actinopterygii</taxon>
        <taxon>Neopterygii</taxon>
        <taxon>Teleostei</taxon>
        <taxon>Anguilliformes</taxon>
        <taxon>Synaphobranchidae</taxon>
        <taxon>Synaphobranchus</taxon>
    </lineage>
</organism>
<dbReference type="OrthoDB" id="10054020at2759"/>
<evidence type="ECO:0000256" key="3">
    <source>
        <dbReference type="ARBA" id="ARBA00022801"/>
    </source>
</evidence>
<evidence type="ECO:0000256" key="2">
    <source>
        <dbReference type="ARBA" id="ARBA00022670"/>
    </source>
</evidence>
<gene>
    <name evidence="5" type="ORF">SKAU_G00386980</name>
</gene>
<dbReference type="EMBL" id="JAINUF010000020">
    <property type="protein sequence ID" value="KAJ8335356.1"/>
    <property type="molecule type" value="Genomic_DNA"/>
</dbReference>
<comment type="similarity">
    <text evidence="1">Belongs to the peptidase C48 family.</text>
</comment>
<dbReference type="SUPFAM" id="SSF53098">
    <property type="entry name" value="Ribonuclease H-like"/>
    <property type="match status" value="1"/>
</dbReference>
<dbReference type="AlphaFoldDB" id="A0A9Q1ID87"/>
<dbReference type="InterPro" id="IPR038765">
    <property type="entry name" value="Papain-like_cys_pep_sf"/>
</dbReference>
<dbReference type="InterPro" id="IPR012337">
    <property type="entry name" value="RNaseH-like_sf"/>
</dbReference>
<keyword evidence="2" id="KW-0645">Protease</keyword>
<keyword evidence="3" id="KW-0378">Hydrolase</keyword>
<dbReference type="InterPro" id="IPR003653">
    <property type="entry name" value="Peptidase_C48_C"/>
</dbReference>
<dbReference type="Pfam" id="PF02902">
    <property type="entry name" value="Peptidase_C48"/>
    <property type="match status" value="1"/>
</dbReference>
<dbReference type="SUPFAM" id="SSF54001">
    <property type="entry name" value="Cysteine proteinases"/>
    <property type="match status" value="1"/>
</dbReference>
<dbReference type="Gene3D" id="3.40.395.10">
    <property type="entry name" value="Adenoviral Proteinase, Chain A"/>
    <property type="match status" value="1"/>
</dbReference>
<comment type="caution">
    <text evidence="5">The sequence shown here is derived from an EMBL/GenBank/DDBJ whole genome shotgun (WGS) entry which is preliminary data.</text>
</comment>
<evidence type="ECO:0000259" key="4">
    <source>
        <dbReference type="PROSITE" id="PS50994"/>
    </source>
</evidence>
<dbReference type="PANTHER" id="PTHR34718">
    <property type="entry name" value="PHD-TYPE DOMAIN-CONTAINING PROTEIN"/>
    <property type="match status" value="1"/>
</dbReference>
<evidence type="ECO:0000313" key="6">
    <source>
        <dbReference type="Proteomes" id="UP001152622"/>
    </source>
</evidence>
<dbReference type="Gene3D" id="3.30.420.10">
    <property type="entry name" value="Ribonuclease H-like superfamily/Ribonuclease H"/>
    <property type="match status" value="1"/>
</dbReference>
<accession>A0A9Q1ID87</accession>
<dbReference type="Proteomes" id="UP001152622">
    <property type="component" value="Chromosome 20"/>
</dbReference>
<proteinExistence type="inferred from homology"/>
<dbReference type="InterPro" id="IPR036397">
    <property type="entry name" value="RNaseH_sf"/>
</dbReference>